<dbReference type="GeneTree" id="ENSGT00390000003248"/>
<dbReference type="GO" id="GO:0022626">
    <property type="term" value="C:cytosolic ribosome"/>
    <property type="evidence" value="ECO:0007669"/>
    <property type="project" value="UniProtKB-ARBA"/>
</dbReference>
<dbReference type="Pfam" id="PF00338">
    <property type="entry name" value="Ribosomal_S10"/>
    <property type="match status" value="1"/>
</dbReference>
<accession>A0A8I5N055</accession>
<evidence type="ECO:0000256" key="4">
    <source>
        <dbReference type="ARBA" id="ARBA00022490"/>
    </source>
</evidence>
<dbReference type="InterPro" id="IPR036838">
    <property type="entry name" value="Ribosomal_uS10_dom_sf"/>
</dbReference>
<reference evidence="11 12" key="1">
    <citation type="submission" date="2012-03" db="EMBL/GenBank/DDBJ databases">
        <title>Whole Genome Assembly of Papio anubis.</title>
        <authorList>
            <person name="Liu Y.L."/>
            <person name="Abraham K.A."/>
            <person name="Akbar H.A."/>
            <person name="Ali S.A."/>
            <person name="Anosike U.A."/>
            <person name="Aqrawi P.A."/>
            <person name="Arias F.A."/>
            <person name="Attaway T.A."/>
            <person name="Awwad R.A."/>
            <person name="Babu C.B."/>
            <person name="Bandaranaike D.B."/>
            <person name="Battles P.B."/>
            <person name="Bell A.B."/>
            <person name="Beltran B.B."/>
            <person name="Berhane-Mersha D.B."/>
            <person name="Bess C.B."/>
            <person name="Bickham C.B."/>
            <person name="Bolden T.B."/>
            <person name="Carter K.C."/>
            <person name="Chau D.C."/>
            <person name="Chavez A.C."/>
            <person name="Clerc-Blankenburg K.C."/>
            <person name="Coyle M.C."/>
            <person name="Dao M.D."/>
            <person name="Davila M.L.D."/>
            <person name="Davy-Carroll L.D."/>
            <person name="Denson S.D."/>
            <person name="Dinh H.D."/>
            <person name="Fernandez S.F."/>
            <person name="Fernando P.F."/>
            <person name="Forbes L.F."/>
            <person name="Francis C.F."/>
            <person name="Francisco L.F."/>
            <person name="Fu Q.F."/>
            <person name="Garcia-Iii R.G."/>
            <person name="Garrett T.G."/>
            <person name="Gross S.G."/>
            <person name="Gubbala S.G."/>
            <person name="Hirani K.H."/>
            <person name="Hogues M.H."/>
            <person name="Hollins B.H."/>
            <person name="Jackson L.J."/>
            <person name="Javaid M.J."/>
            <person name="Jhangiani S.J."/>
            <person name="Johnson A.J."/>
            <person name="Johnson B.J."/>
            <person name="Jones J.J."/>
            <person name="Joshi V.J."/>
            <person name="Kalu J.K."/>
            <person name="Khan N.K."/>
            <person name="Korchina V.K."/>
            <person name="Kovar C.K."/>
            <person name="Lago L.L."/>
            <person name="Lara F.L."/>
            <person name="Le T.-K.L."/>
            <person name="Lee S.L."/>
            <person name="Legall-Iii F.L."/>
            <person name="Lemon S.L."/>
            <person name="Liu J.L."/>
            <person name="Liu Y.-S.L."/>
            <person name="Liyanage D.L."/>
            <person name="Lopez J.L."/>
            <person name="Lorensuhewa L.L."/>
            <person name="Mata R.M."/>
            <person name="Mathew T.M."/>
            <person name="Mercado C.M."/>
            <person name="Mercado I.M."/>
            <person name="Morales K.M."/>
            <person name="Morgan M.M."/>
            <person name="Munidasa M.M."/>
            <person name="Ngo D.N."/>
            <person name="Nguyen L.N."/>
            <person name="Nguyen T.N."/>
            <person name="Nguyen N.N."/>
            <person name="Obregon M.O."/>
            <person name="Okwuonu G.O."/>
            <person name="Ongeri F.O."/>
            <person name="Onwere C.O."/>
            <person name="Osifeso I.O."/>
            <person name="Parra A.P."/>
            <person name="Patil S.P."/>
            <person name="Perez A.P."/>
            <person name="Perez Y.P."/>
            <person name="Pham C.P."/>
            <person name="Pu L.-L.P."/>
            <person name="Puazo M.P."/>
            <person name="Quiroz J.Q."/>
            <person name="Rouhana J.R."/>
            <person name="Ruiz M.R."/>
            <person name="Ruiz S.-J.R."/>
            <person name="Saada N.S."/>
            <person name="Santibanez J.S."/>
            <person name="Scheel M.S."/>
            <person name="Schneider B.S."/>
            <person name="Simmons D.S."/>
            <person name="Sisson I.S."/>
            <person name="Tang L.-Y.T."/>
            <person name="Thornton R.T."/>
            <person name="Tisius J.T."/>
            <person name="Toledanes G.T."/>
            <person name="Trejos Z.T."/>
            <person name="Usmani K.U."/>
            <person name="Varghese R.V."/>
            <person name="Vattathil S.V."/>
            <person name="Vee V.V."/>
            <person name="Walker D.W."/>
            <person name="Weissenberger G.W."/>
            <person name="White C.W."/>
            <person name="Williams A.W."/>
            <person name="Woodworth J.W."/>
            <person name="Wright R.W."/>
            <person name="Zhu Y.Z."/>
            <person name="Han Y.H."/>
            <person name="Newsham I.N."/>
            <person name="Nazareth L.N."/>
            <person name="Worley K.W."/>
            <person name="Muzny D.M."/>
            <person name="Rogers J.R."/>
            <person name="Gibbs R.G."/>
        </authorList>
    </citation>
    <scope>NUCLEOTIDE SEQUENCE [LARGE SCALE GENOMIC DNA]</scope>
</reference>
<dbReference type="Ensembl" id="ENSPANT00000070065.1">
    <property type="protein sequence ID" value="ENSPANP00000051099.1"/>
    <property type="gene ID" value="ENSPANG00000039655.1"/>
</dbReference>
<dbReference type="InterPro" id="IPR005729">
    <property type="entry name" value="Ribosomal_uS10_euk/arc"/>
</dbReference>
<dbReference type="OMA" id="MAYPMKP"/>
<evidence type="ECO:0000313" key="12">
    <source>
        <dbReference type="Proteomes" id="UP000028761"/>
    </source>
</evidence>
<evidence type="ECO:0000259" key="10">
    <source>
        <dbReference type="SMART" id="SM01403"/>
    </source>
</evidence>
<dbReference type="SMART" id="SM01403">
    <property type="entry name" value="Ribosomal_S10"/>
    <property type="match status" value="1"/>
</dbReference>
<keyword evidence="4" id="KW-0963">Cytoplasm</keyword>
<dbReference type="InterPro" id="IPR027486">
    <property type="entry name" value="Ribosomal_uS10_dom"/>
</dbReference>
<dbReference type="PANTHER" id="PTHR11700">
    <property type="entry name" value="30S RIBOSOMAL PROTEIN S10 FAMILY MEMBER"/>
    <property type="match status" value="1"/>
</dbReference>
<evidence type="ECO:0000256" key="3">
    <source>
        <dbReference type="ARBA" id="ARBA00011542"/>
    </source>
</evidence>
<comment type="function">
    <text evidence="9">Component of the small ribosomal subunit. The ribosome is a large ribonucleoprotein complex responsible for the synthesis of proteins in the cell.</text>
</comment>
<dbReference type="HAMAP" id="MF_00508">
    <property type="entry name" value="Ribosomal_uS10"/>
    <property type="match status" value="1"/>
</dbReference>
<proteinExistence type="inferred from homology"/>
<sequence length="109" mass="12207">MAFKDTGKTPVEPEVAIHRIRITLTSRNVKSLEKVCADLIRGAKEKNLKTLRITTRKTPCGEGSKTWDRFQMRIHKPLTDLHSPSEIVKQITSISIEPGVEVEVTIADA</sequence>
<dbReference type="GO" id="GO:0015935">
    <property type="term" value="C:small ribosomal subunit"/>
    <property type="evidence" value="ECO:0007669"/>
    <property type="project" value="InterPro"/>
</dbReference>
<name>A0A8I5N055_PAPAN</name>
<dbReference type="GO" id="GO:0003735">
    <property type="term" value="F:structural constituent of ribosome"/>
    <property type="evidence" value="ECO:0007669"/>
    <property type="project" value="InterPro"/>
</dbReference>
<dbReference type="AlphaFoldDB" id="A0A8I5N055"/>
<evidence type="ECO:0000256" key="1">
    <source>
        <dbReference type="ARBA" id="ARBA00004496"/>
    </source>
</evidence>
<evidence type="ECO:0000256" key="9">
    <source>
        <dbReference type="ARBA" id="ARBA00045746"/>
    </source>
</evidence>
<dbReference type="Gene3D" id="3.30.70.600">
    <property type="entry name" value="Ribosomal protein S10 domain"/>
    <property type="match status" value="1"/>
</dbReference>
<dbReference type="Proteomes" id="UP000028761">
    <property type="component" value="Chromosome X"/>
</dbReference>
<dbReference type="GO" id="GO:0006412">
    <property type="term" value="P:translation"/>
    <property type="evidence" value="ECO:0007669"/>
    <property type="project" value="InterPro"/>
</dbReference>
<dbReference type="InterPro" id="IPR001848">
    <property type="entry name" value="Ribosomal_uS10"/>
</dbReference>
<evidence type="ECO:0000256" key="8">
    <source>
        <dbReference type="ARBA" id="ARBA00035450"/>
    </source>
</evidence>
<keyword evidence="5" id="KW-0689">Ribosomal protein</keyword>
<organism evidence="11 12">
    <name type="scientific">Papio anubis</name>
    <name type="common">Olive baboon</name>
    <dbReference type="NCBI Taxonomy" id="9555"/>
    <lineage>
        <taxon>Eukaryota</taxon>
        <taxon>Metazoa</taxon>
        <taxon>Chordata</taxon>
        <taxon>Craniata</taxon>
        <taxon>Vertebrata</taxon>
        <taxon>Euteleostomi</taxon>
        <taxon>Mammalia</taxon>
        <taxon>Eutheria</taxon>
        <taxon>Euarchontoglires</taxon>
        <taxon>Primates</taxon>
        <taxon>Haplorrhini</taxon>
        <taxon>Catarrhini</taxon>
        <taxon>Cercopithecidae</taxon>
        <taxon>Cercopithecinae</taxon>
        <taxon>Papio</taxon>
    </lineage>
</organism>
<keyword evidence="6" id="KW-0687">Ribonucleoprotein</keyword>
<protein>
    <recommendedName>
        <fullName evidence="7">Small ribosomal subunit protein uS10</fullName>
    </recommendedName>
    <alternativeName>
        <fullName evidence="8">40S ribosomal protein S20</fullName>
    </alternativeName>
</protein>
<comment type="subcellular location">
    <subcellularLocation>
        <location evidence="1">Cytoplasm</location>
    </subcellularLocation>
</comment>
<evidence type="ECO:0000256" key="2">
    <source>
        <dbReference type="ARBA" id="ARBA00007102"/>
    </source>
</evidence>
<evidence type="ECO:0000313" key="11">
    <source>
        <dbReference type="Ensembl" id="ENSPANP00000051099.1"/>
    </source>
</evidence>
<comment type="subunit">
    <text evidence="3">Component of the 40S small ribosomal subunit.</text>
</comment>
<dbReference type="PRINTS" id="PR00971">
    <property type="entry name" value="RIBOSOMALS10"/>
</dbReference>
<evidence type="ECO:0000256" key="5">
    <source>
        <dbReference type="ARBA" id="ARBA00022980"/>
    </source>
</evidence>
<reference evidence="11" key="2">
    <citation type="submission" date="2025-08" db="UniProtKB">
        <authorList>
            <consortium name="Ensembl"/>
        </authorList>
    </citation>
    <scope>IDENTIFICATION</scope>
</reference>
<dbReference type="SUPFAM" id="SSF54999">
    <property type="entry name" value="Ribosomal protein S10"/>
    <property type="match status" value="1"/>
</dbReference>
<dbReference type="FunFam" id="3.30.70.600:FF:000011">
    <property type="entry name" value="Uncharacterized protein"/>
    <property type="match status" value="1"/>
</dbReference>
<keyword evidence="12" id="KW-1185">Reference proteome</keyword>
<evidence type="ECO:0000256" key="6">
    <source>
        <dbReference type="ARBA" id="ARBA00023274"/>
    </source>
</evidence>
<feature type="domain" description="Small ribosomal subunit protein uS10" evidence="10">
    <location>
        <begin position="21"/>
        <end position="105"/>
    </location>
</feature>
<reference evidence="11" key="3">
    <citation type="submission" date="2025-09" db="UniProtKB">
        <authorList>
            <consortium name="Ensembl"/>
        </authorList>
    </citation>
    <scope>IDENTIFICATION</scope>
</reference>
<comment type="similarity">
    <text evidence="2">Belongs to the universal ribosomal protein uS10 family.</text>
</comment>
<dbReference type="NCBIfam" id="TIGR01046">
    <property type="entry name" value="uS10_euk_arch"/>
    <property type="match status" value="1"/>
</dbReference>
<evidence type="ECO:0000256" key="7">
    <source>
        <dbReference type="ARBA" id="ARBA00035162"/>
    </source>
</evidence>